<dbReference type="SUPFAM" id="SSF53474">
    <property type="entry name" value="alpha/beta-Hydrolases"/>
    <property type="match status" value="1"/>
</dbReference>
<proteinExistence type="predicted"/>
<dbReference type="RefSeq" id="WP_259970841.1">
    <property type="nucleotide sequence ID" value="NZ_CP081070.1"/>
</dbReference>
<evidence type="ECO:0000313" key="2">
    <source>
        <dbReference type="EMBL" id="UWQ53179.1"/>
    </source>
</evidence>
<sequence>MTIPVLFLHGWAMNGAMFNDSAERLGPEFDCYAPDLPGHGGRLGDEASLDACAAVATQWVESLDRPILAGWSMGAGAAWRHVAKHGTAGLRALITIDMSPRMLPDEDWDLGLIGQNAEAILATSGKIVPEWPRMASSIARNMYALSSDPVPSREDIIELLLAQDPARLRPLWDDLVAMDERETIAKIAVPYLVCSGAQSRLYSQEAAQWIASQAMRARVESFAFSGHSPHLEEPEAFCDAIRRFVAAEGLATPNQDQEVTR</sequence>
<dbReference type="InterPro" id="IPR029058">
    <property type="entry name" value="AB_hydrolase_fold"/>
</dbReference>
<evidence type="ECO:0000313" key="3">
    <source>
        <dbReference type="Proteomes" id="UP001058713"/>
    </source>
</evidence>
<keyword evidence="2" id="KW-0378">Hydrolase</keyword>
<accession>A0A9Q9HHI3</accession>
<dbReference type="Gene3D" id="3.40.50.1820">
    <property type="entry name" value="alpha/beta hydrolase"/>
    <property type="match status" value="1"/>
</dbReference>
<name>A0A9Q9HHI3_LEICA</name>
<dbReference type="GO" id="GO:0016787">
    <property type="term" value="F:hydrolase activity"/>
    <property type="evidence" value="ECO:0007669"/>
    <property type="project" value="UniProtKB-KW"/>
</dbReference>
<dbReference type="InterPro" id="IPR000073">
    <property type="entry name" value="AB_hydrolase_1"/>
</dbReference>
<dbReference type="Pfam" id="PF12697">
    <property type="entry name" value="Abhydrolase_6"/>
    <property type="match status" value="1"/>
</dbReference>
<dbReference type="InterPro" id="IPR050266">
    <property type="entry name" value="AB_hydrolase_sf"/>
</dbReference>
<dbReference type="KEGG" id="lcae:K3721_14375"/>
<dbReference type="Proteomes" id="UP001058713">
    <property type="component" value="Chromosome"/>
</dbReference>
<dbReference type="PANTHER" id="PTHR43798">
    <property type="entry name" value="MONOACYLGLYCEROL LIPASE"/>
    <property type="match status" value="1"/>
</dbReference>
<dbReference type="AlphaFoldDB" id="A0A9Q9HHI3"/>
<reference evidence="2" key="1">
    <citation type="submission" date="2021-08" db="EMBL/GenBank/DDBJ databases">
        <authorList>
            <person name="Nwanade C."/>
            <person name="Wang M."/>
            <person name="Masoudi A."/>
            <person name="Yu Z."/>
            <person name="Liu J."/>
        </authorList>
    </citation>
    <scope>NUCLEOTIDE SEQUENCE</scope>
    <source>
        <strain evidence="2">S122</strain>
    </source>
</reference>
<organism evidence="2 3">
    <name type="scientific">Leisingera caerulea</name>
    <name type="common">Phaeobacter caeruleus</name>
    <dbReference type="NCBI Taxonomy" id="506591"/>
    <lineage>
        <taxon>Bacteria</taxon>
        <taxon>Pseudomonadati</taxon>
        <taxon>Pseudomonadota</taxon>
        <taxon>Alphaproteobacteria</taxon>
        <taxon>Rhodobacterales</taxon>
        <taxon>Roseobacteraceae</taxon>
        <taxon>Leisingera</taxon>
    </lineage>
</organism>
<evidence type="ECO:0000259" key="1">
    <source>
        <dbReference type="Pfam" id="PF12697"/>
    </source>
</evidence>
<dbReference type="EMBL" id="CP081070">
    <property type="protein sequence ID" value="UWQ53179.1"/>
    <property type="molecule type" value="Genomic_DNA"/>
</dbReference>
<gene>
    <name evidence="2" type="ORF">K3721_14375</name>
</gene>
<feature type="domain" description="AB hydrolase-1" evidence="1">
    <location>
        <begin position="5"/>
        <end position="240"/>
    </location>
</feature>
<protein>
    <submittedName>
        <fullName evidence="2">Alpha/beta fold hydrolase</fullName>
    </submittedName>
</protein>